<proteinExistence type="predicted"/>
<gene>
    <name evidence="1" type="ORF">GWI72_15885</name>
</gene>
<dbReference type="EMBL" id="JAABLQ010000002">
    <property type="protein sequence ID" value="NBN79758.1"/>
    <property type="molecule type" value="Genomic_DNA"/>
</dbReference>
<reference evidence="2" key="1">
    <citation type="submission" date="2020-01" db="EMBL/GenBank/DDBJ databases">
        <authorList>
            <person name="Fang Y."/>
            <person name="Sun R."/>
            <person name="Nie L."/>
            <person name="He J."/>
            <person name="Hao L."/>
            <person name="Wang L."/>
            <person name="Su S."/>
            <person name="Lv E."/>
            <person name="Zhang Z."/>
            <person name="Xie R."/>
            <person name="Liu H."/>
        </authorList>
    </citation>
    <scope>NUCLEOTIDE SEQUENCE [LARGE SCALE GENOMIC DNA]</scope>
    <source>
        <strain evidence="2">XCT-53</strain>
    </source>
</reference>
<sequence>MDDSDPRSASQVSPARAGDDLARLSEAELTERIEIFRAEIARIEAELRRRTSVRAAAEALFGGKTS</sequence>
<accession>A0A7X5F4S3</accession>
<keyword evidence="2" id="KW-1185">Reference proteome</keyword>
<protein>
    <submittedName>
        <fullName evidence="1">DUF1192 family protein</fullName>
    </submittedName>
</protein>
<dbReference type="RefSeq" id="WP_161709319.1">
    <property type="nucleotide sequence ID" value="NZ_JAABLQ010000002.1"/>
</dbReference>
<dbReference type="Proteomes" id="UP000586722">
    <property type="component" value="Unassembled WGS sequence"/>
</dbReference>
<comment type="caution">
    <text evidence="1">The sequence shown here is derived from an EMBL/GenBank/DDBJ whole genome shotgun (WGS) entry which is preliminary data.</text>
</comment>
<dbReference type="AlphaFoldDB" id="A0A7X5F4S3"/>
<organism evidence="1 2">
    <name type="scientific">Pannonibacter tanglangensis</name>
    <dbReference type="NCBI Taxonomy" id="2750084"/>
    <lineage>
        <taxon>Bacteria</taxon>
        <taxon>Pseudomonadati</taxon>
        <taxon>Pseudomonadota</taxon>
        <taxon>Alphaproteobacteria</taxon>
        <taxon>Hyphomicrobiales</taxon>
        <taxon>Stappiaceae</taxon>
        <taxon>Pannonibacter</taxon>
    </lineage>
</organism>
<dbReference type="InterPro" id="IPR009579">
    <property type="entry name" value="DUF1192"/>
</dbReference>
<dbReference type="Pfam" id="PF06698">
    <property type="entry name" value="DUF1192"/>
    <property type="match status" value="1"/>
</dbReference>
<evidence type="ECO:0000313" key="1">
    <source>
        <dbReference type="EMBL" id="NBN79758.1"/>
    </source>
</evidence>
<evidence type="ECO:0000313" key="2">
    <source>
        <dbReference type="Proteomes" id="UP000586722"/>
    </source>
</evidence>
<name>A0A7X5F4S3_9HYPH</name>